<proteinExistence type="predicted"/>
<gene>
    <name evidence="1" type="ORF">PENNAL_c0333G01441</name>
</gene>
<organism evidence="1 2">
    <name type="scientific">Penicillium nalgiovense</name>
    <dbReference type="NCBI Taxonomy" id="60175"/>
    <lineage>
        <taxon>Eukaryota</taxon>
        <taxon>Fungi</taxon>
        <taxon>Dikarya</taxon>
        <taxon>Ascomycota</taxon>
        <taxon>Pezizomycotina</taxon>
        <taxon>Eurotiomycetes</taxon>
        <taxon>Eurotiomycetidae</taxon>
        <taxon>Eurotiales</taxon>
        <taxon>Aspergillaceae</taxon>
        <taxon>Penicillium</taxon>
    </lineage>
</organism>
<keyword evidence="2" id="KW-1185">Reference proteome</keyword>
<dbReference type="Proteomes" id="UP000191691">
    <property type="component" value="Unassembled WGS sequence"/>
</dbReference>
<protein>
    <submittedName>
        <fullName evidence="1">Uncharacterized protein</fullName>
    </submittedName>
</protein>
<feature type="non-terminal residue" evidence="1">
    <location>
        <position position="38"/>
    </location>
</feature>
<dbReference type="EMBL" id="MOOB01000333">
    <property type="protein sequence ID" value="OQE59246.1"/>
    <property type="molecule type" value="Genomic_DNA"/>
</dbReference>
<comment type="caution">
    <text evidence="1">The sequence shown here is derived from an EMBL/GenBank/DDBJ whole genome shotgun (WGS) entry which is preliminary data.</text>
</comment>
<dbReference type="AlphaFoldDB" id="A0A1V6W8U4"/>
<evidence type="ECO:0000313" key="1">
    <source>
        <dbReference type="EMBL" id="OQE59246.1"/>
    </source>
</evidence>
<accession>A0A1V6W8U4</accession>
<reference evidence="2" key="1">
    <citation type="journal article" date="2017" name="Nat. Microbiol.">
        <title>Global analysis of biosynthetic gene clusters reveals vast potential of secondary metabolite production in Penicillium species.</title>
        <authorList>
            <person name="Nielsen J.C."/>
            <person name="Grijseels S."/>
            <person name="Prigent S."/>
            <person name="Ji B."/>
            <person name="Dainat J."/>
            <person name="Nielsen K.F."/>
            <person name="Frisvad J.C."/>
            <person name="Workman M."/>
            <person name="Nielsen J."/>
        </authorList>
    </citation>
    <scope>NUCLEOTIDE SEQUENCE [LARGE SCALE GENOMIC DNA]</scope>
    <source>
        <strain evidence="2">IBT 13039</strain>
    </source>
</reference>
<evidence type="ECO:0000313" key="2">
    <source>
        <dbReference type="Proteomes" id="UP000191691"/>
    </source>
</evidence>
<sequence length="38" mass="4078">MRHSRLVADGCFIPPLANLVGLPLTVPSRAEEDSSNIT</sequence>
<name>A0A1V6W8U4_PENNA</name>